<evidence type="ECO:0000313" key="13">
    <source>
        <dbReference type="EnsemblPlants" id="HORVU.MOREX.r3.6HG0626650.1"/>
    </source>
</evidence>
<dbReference type="FunFam" id="1.10.8.60:FF:000009">
    <property type="entry name" value="26S protease regulatory subunit 6A"/>
    <property type="match status" value="1"/>
</dbReference>
<evidence type="ECO:0000256" key="4">
    <source>
        <dbReference type="ARBA" id="ARBA00022490"/>
    </source>
</evidence>
<dbReference type="Gene3D" id="1.10.8.60">
    <property type="match status" value="1"/>
</dbReference>
<dbReference type="PROSITE" id="PS00674">
    <property type="entry name" value="AAA"/>
    <property type="match status" value="1"/>
</dbReference>
<dbReference type="GO" id="GO:0009553">
    <property type="term" value="P:embryo sac development"/>
    <property type="evidence" value="ECO:0007669"/>
    <property type="project" value="UniProtKB-ARBA"/>
</dbReference>
<keyword evidence="4" id="KW-0963">Cytoplasm</keyword>
<keyword evidence="8" id="KW-0539">Nucleus</keyword>
<dbReference type="GO" id="GO:0008540">
    <property type="term" value="C:proteasome regulatory particle, base subcomplex"/>
    <property type="evidence" value="ECO:0000318"/>
    <property type="project" value="GO_Central"/>
</dbReference>
<dbReference type="Pfam" id="PF16450">
    <property type="entry name" value="Prot_ATP_ID_OB_C"/>
    <property type="match status" value="1"/>
</dbReference>
<dbReference type="SMART" id="SM00382">
    <property type="entry name" value="AAA"/>
    <property type="match status" value="1"/>
</dbReference>
<comment type="subcellular location">
    <subcellularLocation>
        <location evidence="2">Cytoplasm</location>
    </subcellularLocation>
    <subcellularLocation>
        <location evidence="1">Nucleus</location>
    </subcellularLocation>
</comment>
<dbReference type="GO" id="GO:0005524">
    <property type="term" value="F:ATP binding"/>
    <property type="evidence" value="ECO:0007669"/>
    <property type="project" value="UniProtKB-KW"/>
</dbReference>
<dbReference type="EnsemblPlants" id="HORVU.MOREX.r3.6HG0626650.1">
    <property type="protein sequence ID" value="HORVU.MOREX.r3.6HG0626650.1"/>
    <property type="gene ID" value="HORVU.MOREX.r3.6HG0626650"/>
</dbReference>
<gene>
    <name evidence="13" type="primary">LOC123401345</name>
</gene>
<dbReference type="AlphaFoldDB" id="A0A8I6Y5V6"/>
<dbReference type="Pfam" id="PF17862">
    <property type="entry name" value="AAA_lid_3"/>
    <property type="match status" value="1"/>
</dbReference>
<dbReference type="InterPro" id="IPR041569">
    <property type="entry name" value="AAA_lid_3"/>
</dbReference>
<dbReference type="GeneID" id="123401345"/>
<evidence type="ECO:0000256" key="5">
    <source>
        <dbReference type="ARBA" id="ARBA00022741"/>
    </source>
</evidence>
<proteinExistence type="inferred from homology"/>
<dbReference type="FunFam" id="2.40.50.140:FF:000076">
    <property type="entry name" value="26S protease regulatory subunit 6A"/>
    <property type="match status" value="1"/>
</dbReference>
<dbReference type="SUPFAM" id="SSF52540">
    <property type="entry name" value="P-loop containing nucleoside triphosphate hydrolases"/>
    <property type="match status" value="1"/>
</dbReference>
<dbReference type="InterPro" id="IPR027417">
    <property type="entry name" value="P-loop_NTPase"/>
</dbReference>
<dbReference type="SMR" id="A0A8I6Y5V6"/>
<evidence type="ECO:0000259" key="12">
    <source>
        <dbReference type="SMART" id="SM00382"/>
    </source>
</evidence>
<dbReference type="Gene3D" id="2.40.50.140">
    <property type="entry name" value="Nucleic acid-binding proteins"/>
    <property type="match status" value="1"/>
</dbReference>
<evidence type="ECO:0000313" key="14">
    <source>
        <dbReference type="Proteomes" id="UP000011116"/>
    </source>
</evidence>
<keyword evidence="7" id="KW-0647">Proteasome</keyword>
<dbReference type="GO" id="GO:0036402">
    <property type="term" value="F:proteasome-activating activity"/>
    <property type="evidence" value="ECO:0000318"/>
    <property type="project" value="GO_Central"/>
</dbReference>
<feature type="region of interest" description="Disordered" evidence="11">
    <location>
        <begin position="1"/>
        <end position="31"/>
    </location>
</feature>
<dbReference type="KEGG" id="hvg:123401345"/>
<evidence type="ECO:0000256" key="6">
    <source>
        <dbReference type="ARBA" id="ARBA00022840"/>
    </source>
</evidence>
<evidence type="ECO:0000256" key="1">
    <source>
        <dbReference type="ARBA" id="ARBA00004123"/>
    </source>
</evidence>
<dbReference type="Pfam" id="PF00004">
    <property type="entry name" value="AAA"/>
    <property type="match status" value="1"/>
</dbReference>
<feature type="domain" description="AAA+ ATPase" evidence="12">
    <location>
        <begin position="214"/>
        <end position="353"/>
    </location>
</feature>
<dbReference type="OrthoDB" id="6416264at2759"/>
<dbReference type="InterPro" id="IPR050221">
    <property type="entry name" value="26S_Proteasome_ATPase"/>
</dbReference>
<dbReference type="Gene3D" id="3.40.50.300">
    <property type="entry name" value="P-loop containing nucleotide triphosphate hydrolases"/>
    <property type="match status" value="1"/>
</dbReference>
<keyword evidence="5 9" id="KW-0547">Nucleotide-binding</keyword>
<dbReference type="GO" id="GO:0043161">
    <property type="term" value="P:proteasome-mediated ubiquitin-dependent protein catabolic process"/>
    <property type="evidence" value="ECO:0000318"/>
    <property type="project" value="GO_Central"/>
</dbReference>
<dbReference type="Proteomes" id="UP000011116">
    <property type="component" value="Chromosome 6H"/>
</dbReference>
<feature type="compositionally biased region" description="Low complexity" evidence="11">
    <location>
        <begin position="1"/>
        <end position="19"/>
    </location>
</feature>
<evidence type="ECO:0000256" key="9">
    <source>
        <dbReference type="RuleBase" id="RU003651"/>
    </source>
</evidence>
<dbReference type="Gramene" id="HORVU.MOREX.r2.6HG0520000.1">
    <property type="protein sequence ID" value="HORVU.MOREX.r2.6HG0520000.1"/>
    <property type="gene ID" value="HORVU.MOREX.r2.6HG0520000"/>
</dbReference>
<dbReference type="InterPro" id="IPR012340">
    <property type="entry name" value="NA-bd_OB-fold"/>
</dbReference>
<reference evidence="13" key="3">
    <citation type="submission" date="2022-01" db="UniProtKB">
        <authorList>
            <consortium name="EnsemblPlants"/>
        </authorList>
    </citation>
    <scope>IDENTIFICATION</scope>
    <source>
        <strain evidence="13">subsp. vulgare</strain>
    </source>
</reference>
<dbReference type="PANTHER" id="PTHR23073">
    <property type="entry name" value="26S PROTEASOME REGULATORY SUBUNIT"/>
    <property type="match status" value="1"/>
</dbReference>
<dbReference type="RefSeq" id="XP_044951063.1">
    <property type="nucleotide sequence ID" value="XM_045095128.1"/>
</dbReference>
<evidence type="ECO:0000256" key="2">
    <source>
        <dbReference type="ARBA" id="ARBA00004496"/>
    </source>
</evidence>
<reference evidence="14" key="1">
    <citation type="journal article" date="2012" name="Nature">
        <title>A physical, genetic and functional sequence assembly of the barley genome.</title>
        <authorList>
            <consortium name="The International Barley Genome Sequencing Consortium"/>
            <person name="Mayer K.F."/>
            <person name="Waugh R."/>
            <person name="Brown J.W."/>
            <person name="Schulman A."/>
            <person name="Langridge P."/>
            <person name="Platzer M."/>
            <person name="Fincher G.B."/>
            <person name="Muehlbauer G.J."/>
            <person name="Sato K."/>
            <person name="Close T.J."/>
            <person name="Wise R.P."/>
            <person name="Stein N."/>
        </authorList>
    </citation>
    <scope>NUCLEOTIDE SEQUENCE [LARGE SCALE GENOMIC DNA]</scope>
    <source>
        <strain evidence="14">cv. Morex</strain>
    </source>
</reference>
<evidence type="ECO:0000256" key="10">
    <source>
        <dbReference type="SAM" id="Coils"/>
    </source>
</evidence>
<dbReference type="InterPro" id="IPR003960">
    <property type="entry name" value="ATPase_AAA_CS"/>
</dbReference>
<sequence>MSSSPAPAPDAGAAAMAVDDSSETDQLDSMSTEDIVRATRLLDNEVRVLKDELQRNNLELENVKDKIKENQEKIKLNKQLPYLVGNIVEILEMNPEDEAEEDGANIDLDSQRKGKCVVLKTSTRQTIFLPVIGLVDPDNLKPGDLVGVNKDSYLILDTLPSEYDSRVKAMEVDEKPTEDYNDIGGLEKEIQELVEAIVLPMTHKEQFQKLGIRPPKGVLLYGPPGTGKTLMARACAAQTNATFLKLAGPQLVQMFIGDGAKLVRDAFELAKEKAPCIIFIDEIDAIGTKRFDSEVSGDREVQRTMLELLNQLDGFSSDERIKVIAATNRADILDPALLRSGRLDRKIEFPHPTEEARARILQIHSRKMNVHPDVNFEELARSTDDFNGAQLKAVCVEAGMLALRRDATEVIHEDFNEGIIQVQAKKKSSLNYYA</sequence>
<dbReference type="GO" id="GO:0005634">
    <property type="term" value="C:nucleus"/>
    <property type="evidence" value="ECO:0007669"/>
    <property type="project" value="UniProtKB-SubCell"/>
</dbReference>
<keyword evidence="6 9" id="KW-0067">ATP-binding</keyword>
<keyword evidence="10" id="KW-0175">Coiled coil</keyword>
<feature type="coiled-coil region" evidence="10">
    <location>
        <begin position="46"/>
        <end position="80"/>
    </location>
</feature>
<evidence type="ECO:0000256" key="8">
    <source>
        <dbReference type="ARBA" id="ARBA00023242"/>
    </source>
</evidence>
<organism evidence="13 14">
    <name type="scientific">Hordeum vulgare subsp. vulgare</name>
    <name type="common">Domesticated barley</name>
    <dbReference type="NCBI Taxonomy" id="112509"/>
    <lineage>
        <taxon>Eukaryota</taxon>
        <taxon>Viridiplantae</taxon>
        <taxon>Streptophyta</taxon>
        <taxon>Embryophyta</taxon>
        <taxon>Tracheophyta</taxon>
        <taxon>Spermatophyta</taxon>
        <taxon>Magnoliopsida</taxon>
        <taxon>Liliopsida</taxon>
        <taxon>Poales</taxon>
        <taxon>Poaceae</taxon>
        <taxon>BOP clade</taxon>
        <taxon>Pooideae</taxon>
        <taxon>Triticodae</taxon>
        <taxon>Triticeae</taxon>
        <taxon>Hordeinae</taxon>
        <taxon>Hordeum</taxon>
    </lineage>
</organism>
<reference evidence="13" key="2">
    <citation type="submission" date="2020-10" db="EMBL/GenBank/DDBJ databases">
        <authorList>
            <person name="Scholz U."/>
            <person name="Mascher M."/>
            <person name="Fiebig A."/>
        </authorList>
    </citation>
    <scope>NUCLEOTIDE SEQUENCE [LARGE SCALE GENOMIC DNA]</scope>
    <source>
        <strain evidence="13">cv. Morex</strain>
    </source>
</reference>
<accession>A0A8I6Y5V6</accession>
<evidence type="ECO:0000256" key="7">
    <source>
        <dbReference type="ARBA" id="ARBA00022942"/>
    </source>
</evidence>
<dbReference type="GO" id="GO:0016887">
    <property type="term" value="F:ATP hydrolysis activity"/>
    <property type="evidence" value="ECO:0007669"/>
    <property type="project" value="InterPro"/>
</dbReference>
<name>A0A8I6Y5V6_HORVV</name>
<dbReference type="InterPro" id="IPR032501">
    <property type="entry name" value="Prot_ATP_ID_OB_2nd"/>
</dbReference>
<evidence type="ECO:0000256" key="3">
    <source>
        <dbReference type="ARBA" id="ARBA00006914"/>
    </source>
</evidence>
<evidence type="ECO:0000256" key="11">
    <source>
        <dbReference type="SAM" id="MobiDB-lite"/>
    </source>
</evidence>
<dbReference type="Gramene" id="HORVU.MOREX.r3.6HG0626650.1">
    <property type="protein sequence ID" value="HORVU.MOREX.r3.6HG0626650.1"/>
    <property type="gene ID" value="HORVU.MOREX.r3.6HG0626650"/>
</dbReference>
<keyword evidence="14" id="KW-1185">Reference proteome</keyword>
<dbReference type="InterPro" id="IPR003959">
    <property type="entry name" value="ATPase_AAA_core"/>
</dbReference>
<comment type="similarity">
    <text evidence="3 9">Belongs to the AAA ATPase family.</text>
</comment>
<dbReference type="GO" id="GO:0005737">
    <property type="term" value="C:cytoplasm"/>
    <property type="evidence" value="ECO:0007669"/>
    <property type="project" value="UniProtKB-SubCell"/>
</dbReference>
<protein>
    <recommendedName>
        <fullName evidence="12">AAA+ ATPase domain-containing protein</fullName>
    </recommendedName>
</protein>
<dbReference type="FunFam" id="3.40.50.300:FF:000037">
    <property type="entry name" value="26S protease regulatory subunit 6A"/>
    <property type="match status" value="1"/>
</dbReference>
<dbReference type="InterPro" id="IPR003593">
    <property type="entry name" value="AAA+_ATPase"/>
</dbReference>